<gene>
    <name evidence="8" type="ORF">FZO89_11720</name>
</gene>
<keyword evidence="3" id="KW-0998">Cell outer membrane</keyword>
<dbReference type="SUPFAM" id="SSF56935">
    <property type="entry name" value="Porins"/>
    <property type="match status" value="1"/>
</dbReference>
<keyword evidence="9" id="KW-1185">Reference proteome</keyword>
<feature type="domain" description="TonB-dependent receptor-like beta-barrel" evidence="6">
    <location>
        <begin position="401"/>
        <end position="912"/>
    </location>
</feature>
<comment type="subcellular location">
    <subcellularLocation>
        <location evidence="1 4">Cell outer membrane</location>
    </subcellularLocation>
</comment>
<feature type="region of interest" description="Disordered" evidence="5">
    <location>
        <begin position="678"/>
        <end position="700"/>
    </location>
</feature>
<evidence type="ECO:0000259" key="7">
    <source>
        <dbReference type="Pfam" id="PF07715"/>
    </source>
</evidence>
<dbReference type="GO" id="GO:0009279">
    <property type="term" value="C:cell outer membrane"/>
    <property type="evidence" value="ECO:0007669"/>
    <property type="project" value="UniProtKB-SubCell"/>
</dbReference>
<evidence type="ECO:0000256" key="3">
    <source>
        <dbReference type="ARBA" id="ARBA00023237"/>
    </source>
</evidence>
<dbReference type="Pfam" id="PF07715">
    <property type="entry name" value="Plug"/>
    <property type="match status" value="1"/>
</dbReference>
<dbReference type="EMBL" id="VTFT01000001">
    <property type="protein sequence ID" value="TYT27604.1"/>
    <property type="molecule type" value="Genomic_DNA"/>
</dbReference>
<evidence type="ECO:0000256" key="2">
    <source>
        <dbReference type="ARBA" id="ARBA00023136"/>
    </source>
</evidence>
<proteinExistence type="inferred from homology"/>
<dbReference type="PANTHER" id="PTHR40980:SF3">
    <property type="entry name" value="TONB-DEPENDENT RECEPTOR-LIKE BETA-BARREL DOMAIN-CONTAINING PROTEIN"/>
    <property type="match status" value="1"/>
</dbReference>
<accession>A0A5D4XU60</accession>
<name>A0A5D4XU60_9GAMM</name>
<comment type="caution">
    <text evidence="8">The sequence shown here is derived from an EMBL/GenBank/DDBJ whole genome shotgun (WGS) entry which is preliminary data.</text>
</comment>
<dbReference type="PANTHER" id="PTHR40980">
    <property type="entry name" value="PLUG DOMAIN-CONTAINING PROTEIN"/>
    <property type="match status" value="1"/>
</dbReference>
<dbReference type="AlphaFoldDB" id="A0A5D4XU60"/>
<evidence type="ECO:0000313" key="8">
    <source>
        <dbReference type="EMBL" id="TYT27604.1"/>
    </source>
</evidence>
<dbReference type="NCBIfam" id="TIGR01782">
    <property type="entry name" value="TonB-Xanth-Caul"/>
    <property type="match status" value="1"/>
</dbReference>
<organism evidence="8 9">
    <name type="scientific">Luteimonas viscosa</name>
    <dbReference type="NCBI Taxonomy" id="1132694"/>
    <lineage>
        <taxon>Bacteria</taxon>
        <taxon>Pseudomonadati</taxon>
        <taxon>Pseudomonadota</taxon>
        <taxon>Gammaproteobacteria</taxon>
        <taxon>Lysobacterales</taxon>
        <taxon>Lysobacteraceae</taxon>
        <taxon>Luteimonas</taxon>
    </lineage>
</organism>
<dbReference type="OrthoDB" id="8727862at2"/>
<evidence type="ECO:0000313" key="9">
    <source>
        <dbReference type="Proteomes" id="UP000324973"/>
    </source>
</evidence>
<evidence type="ECO:0000256" key="1">
    <source>
        <dbReference type="ARBA" id="ARBA00004442"/>
    </source>
</evidence>
<dbReference type="Gene3D" id="2.40.170.20">
    <property type="entry name" value="TonB-dependent receptor, beta-barrel domain"/>
    <property type="match status" value="1"/>
</dbReference>
<evidence type="ECO:0000256" key="5">
    <source>
        <dbReference type="SAM" id="MobiDB-lite"/>
    </source>
</evidence>
<sequence length="948" mass="104750">MLAAPAYAQEATATAQPDEATELDKVVVTGIRGSVYRAQDIKRDANTFVDSVTALDIGALPDRSVTETLSRIPGVTIDRFLSVGDPEHFSAEGGGVQVRGLTQVRSELNGRDSFSASGGRALSFQDVPSELMAGVDVYKNQTAEMIEGGLGGTVDLRTFMPLDFEESRLGVSFSANRGDFADEVKPSGSILYSNRWETGAGDFGILVDVAHSELATRTDGMFVRPFFNTANSDLDGDGTNEQLWLPRGADWRTLEYERERQGAYVALQWRPNENLELFATAFQSSYDELWYEDAIFVSNDPLQVRLDASQPYELDGNVFVSGRLRSNGDIPMGTDIRASHRESKTTDYSVGMKWAFSERTEFSTDLQFIKADTRALDSTVSLGVNVPYIDVDVGSGRPSIGVDEQFTANPANYYWGFTMDHRDDNEAEEVAWRADLKHSFDAGFVDSIQFGVRLTDRDATSVDTGYDWQPVFQTWMQGWALPAGALPGLDLDGTVNSSLVNLQTFDNFYRGDANTPGAFYAPVLSTALNFPQSYLDIHGAAIPYYTCCYGQITPRDLDDPQWRNTQGEKTTAGYFMLSFGSDEALFDGNVGVRVVRTENEADGFLVYPNLQFAPYLGAGESVPITASNSYTDVLPSLNLRWEFAPNLIARFAASKAIARPAFSDMQAYQQLSAAVRDGVTPDPGETVTPDDLDLTGSSTDNPYLEPMKANQFDLSLEWYFAPDKGGMAWVNFFYKDVEDYFRQQTELVPYPGVDGNEYDYLISRLVNIGTAKIQGAELGWNQFFDFLPAPFDGLGMSANYTYIDSSTEIPAGSNAVPIDTDGSTFDDLPADGLSKNSYNAAVFYEKGPWQVRLAYNWRSEYLLSVGPNGYNGGDGGIPWKLPVYSDSFGQLDGSIFYKVSDNVQIGLEMNNLNNAEQRTIMDQNGAGKRITSWYVNDRRYAATLRFTF</sequence>
<comment type="similarity">
    <text evidence="4">Belongs to the TonB-dependent receptor family.</text>
</comment>
<dbReference type="InterPro" id="IPR012910">
    <property type="entry name" value="Plug_dom"/>
</dbReference>
<evidence type="ECO:0000256" key="4">
    <source>
        <dbReference type="RuleBase" id="RU003357"/>
    </source>
</evidence>
<keyword evidence="4" id="KW-0798">TonB box</keyword>
<feature type="domain" description="TonB-dependent receptor plug" evidence="7">
    <location>
        <begin position="42"/>
        <end position="153"/>
    </location>
</feature>
<dbReference type="Gene3D" id="2.170.130.10">
    <property type="entry name" value="TonB-dependent receptor, plug domain"/>
    <property type="match status" value="1"/>
</dbReference>
<protein>
    <submittedName>
        <fullName evidence="8">TonB-dependent receptor</fullName>
    </submittedName>
</protein>
<keyword evidence="2 4" id="KW-0472">Membrane</keyword>
<dbReference type="Pfam" id="PF00593">
    <property type="entry name" value="TonB_dep_Rec_b-barrel"/>
    <property type="match status" value="1"/>
</dbReference>
<evidence type="ECO:0000259" key="6">
    <source>
        <dbReference type="Pfam" id="PF00593"/>
    </source>
</evidence>
<dbReference type="InterPro" id="IPR037066">
    <property type="entry name" value="Plug_dom_sf"/>
</dbReference>
<dbReference type="InterPro" id="IPR036942">
    <property type="entry name" value="Beta-barrel_TonB_sf"/>
</dbReference>
<dbReference type="InterPro" id="IPR000531">
    <property type="entry name" value="Beta-barrel_TonB"/>
</dbReference>
<reference evidence="8 9" key="1">
    <citation type="submission" date="2019-08" db="EMBL/GenBank/DDBJ databases">
        <title>Luteimonas viscosus sp. nov., isolated from soil of a sunflower field.</title>
        <authorList>
            <person name="Jianli Z."/>
            <person name="Ying Z."/>
        </authorList>
    </citation>
    <scope>NUCLEOTIDE SEQUENCE [LARGE SCALE GENOMIC DNA]</scope>
    <source>
        <strain evidence="8 9">XBU10</strain>
    </source>
</reference>
<dbReference type="InterPro" id="IPR010104">
    <property type="entry name" value="TonB_rcpt_bac"/>
</dbReference>
<dbReference type="Proteomes" id="UP000324973">
    <property type="component" value="Unassembled WGS sequence"/>
</dbReference>
<keyword evidence="8" id="KW-0675">Receptor</keyword>